<organism evidence="1 2">
    <name type="scientific">Haemonchus contortus</name>
    <name type="common">Barber pole worm</name>
    <dbReference type="NCBI Taxonomy" id="6289"/>
    <lineage>
        <taxon>Eukaryota</taxon>
        <taxon>Metazoa</taxon>
        <taxon>Ecdysozoa</taxon>
        <taxon>Nematoda</taxon>
        <taxon>Chromadorea</taxon>
        <taxon>Rhabditida</taxon>
        <taxon>Rhabditina</taxon>
        <taxon>Rhabditomorpha</taxon>
        <taxon>Strongyloidea</taxon>
        <taxon>Trichostrongylidae</taxon>
        <taxon>Haemonchus</taxon>
    </lineage>
</organism>
<evidence type="ECO:0000313" key="2">
    <source>
        <dbReference type="WBParaSite" id="HCON_00098425-00001"/>
    </source>
</evidence>
<dbReference type="AlphaFoldDB" id="A0A7I4YHL7"/>
<dbReference type="WBParaSite" id="HCON_00098425-00001">
    <property type="protein sequence ID" value="HCON_00098425-00001"/>
    <property type="gene ID" value="HCON_00098425"/>
</dbReference>
<protein>
    <submittedName>
        <fullName evidence="2">Transposase</fullName>
    </submittedName>
</protein>
<evidence type="ECO:0000313" key="1">
    <source>
        <dbReference type="Proteomes" id="UP000025227"/>
    </source>
</evidence>
<reference evidence="2" key="1">
    <citation type="submission" date="2020-12" db="UniProtKB">
        <authorList>
            <consortium name="WormBaseParasite"/>
        </authorList>
    </citation>
    <scope>IDENTIFICATION</scope>
    <source>
        <strain evidence="2">MHco3</strain>
    </source>
</reference>
<accession>A0A7I4YHL7</accession>
<sequence>MKLMDGKYLENKRIKPVMHLRLNWRWLSCRIWERLEFDENDYVVTPSSTKRSVNRS</sequence>
<proteinExistence type="predicted"/>
<keyword evidence="1" id="KW-1185">Reference proteome</keyword>
<name>A0A7I4YHL7_HAECO</name>
<dbReference type="Proteomes" id="UP000025227">
    <property type="component" value="Unplaced"/>
</dbReference>